<dbReference type="EMBL" id="PP931174">
    <property type="protein sequence ID" value="XCH45223.1"/>
    <property type="molecule type" value="Genomic_DNA"/>
</dbReference>
<name>A0AAU8GTL8_9VIRU</name>
<organism evidence="1">
    <name type="scientific">Mammaliicoccus phage MSShimriz1</name>
    <dbReference type="NCBI Taxonomy" id="3230127"/>
    <lineage>
        <taxon>Viruses</taxon>
    </lineage>
</organism>
<accession>A0AAU8GTL8</accession>
<sequence>MNKDTIEMYQERIKYFTEEIERMLDLMDNAEMDELNDILASIDDLRRMRIDSERMIEFYEQR</sequence>
<reference evidence="1" key="1">
    <citation type="submission" date="2024-06" db="EMBL/GenBank/DDBJ databases">
        <authorList>
            <person name="Ashkenazi R."/>
            <person name="Lipszyc R.R."/>
            <person name="Braunstein R."/>
            <person name="Yerushalmy O."/>
            <person name="Alkalay-Oren S."/>
            <person name="Coppenhagn-Glazer S."/>
            <person name="Hazan R."/>
        </authorList>
    </citation>
    <scope>NUCLEOTIDE SEQUENCE</scope>
</reference>
<proteinExistence type="predicted"/>
<protein>
    <submittedName>
        <fullName evidence="1">Uncharacterized protein</fullName>
    </submittedName>
</protein>
<evidence type="ECO:0000313" key="1">
    <source>
        <dbReference type="EMBL" id="XCH45223.1"/>
    </source>
</evidence>